<proteinExistence type="predicted"/>
<protein>
    <submittedName>
        <fullName evidence="1">Uncharacterized protein</fullName>
    </submittedName>
</protein>
<dbReference type="RefSeq" id="WP_043917399.1">
    <property type="nucleotide sequence ID" value="NZ_FZPF01000002.1"/>
</dbReference>
<dbReference type="AlphaFoldDB" id="A0A0D1EPT2"/>
<dbReference type="Proteomes" id="UP000032232">
    <property type="component" value="Unassembled WGS sequence"/>
</dbReference>
<name>A0A0D1EPT2_9RHOB</name>
<reference evidence="1 2" key="1">
    <citation type="submission" date="2015-02" db="EMBL/GenBank/DDBJ databases">
        <title>Genome Sequence of Jannaschia aquimarina DSM28248, a member of the Roseobacter clade.</title>
        <authorList>
            <person name="Voget S."/>
            <person name="Daniel R."/>
        </authorList>
    </citation>
    <scope>NUCLEOTIDE SEQUENCE [LARGE SCALE GENOMIC DNA]</scope>
    <source>
        <strain evidence="1 2">GSW-M26</strain>
    </source>
</reference>
<dbReference type="OrthoDB" id="7659348at2"/>
<dbReference type="STRING" id="935700.jaqu_05410"/>
<organism evidence="1 2">
    <name type="scientific">Jannaschia aquimarina</name>
    <dbReference type="NCBI Taxonomy" id="935700"/>
    <lineage>
        <taxon>Bacteria</taxon>
        <taxon>Pseudomonadati</taxon>
        <taxon>Pseudomonadota</taxon>
        <taxon>Alphaproteobacteria</taxon>
        <taxon>Rhodobacterales</taxon>
        <taxon>Roseobacteraceae</taxon>
        <taxon>Jannaschia</taxon>
    </lineage>
</organism>
<gene>
    <name evidence="1" type="ORF">jaqu_05410</name>
</gene>
<evidence type="ECO:0000313" key="2">
    <source>
        <dbReference type="Proteomes" id="UP000032232"/>
    </source>
</evidence>
<dbReference type="EMBL" id="JYFE01000016">
    <property type="protein sequence ID" value="KIT17650.1"/>
    <property type="molecule type" value="Genomic_DNA"/>
</dbReference>
<sequence>MSKDWIIDVLRDLRAFSADNNLPALAEHMDEALAVASVEIAQDGDASAAEGNGANRTQAWGALRTAI</sequence>
<keyword evidence="2" id="KW-1185">Reference proteome</keyword>
<evidence type="ECO:0000313" key="1">
    <source>
        <dbReference type="EMBL" id="KIT17650.1"/>
    </source>
</evidence>
<accession>A0A0D1EPT2</accession>
<comment type="caution">
    <text evidence="1">The sequence shown here is derived from an EMBL/GenBank/DDBJ whole genome shotgun (WGS) entry which is preliminary data.</text>
</comment>